<dbReference type="EMBL" id="JAPEVG010000010">
    <property type="protein sequence ID" value="KAJ8496950.1"/>
    <property type="molecule type" value="Genomic_DNA"/>
</dbReference>
<protein>
    <submittedName>
        <fullName evidence="1">Uncharacterized protein</fullName>
    </submittedName>
</protein>
<gene>
    <name evidence="1" type="ORF">ONZ51_g804</name>
</gene>
<organism evidence="1 2">
    <name type="scientific">Trametes cubensis</name>
    <dbReference type="NCBI Taxonomy" id="1111947"/>
    <lineage>
        <taxon>Eukaryota</taxon>
        <taxon>Fungi</taxon>
        <taxon>Dikarya</taxon>
        <taxon>Basidiomycota</taxon>
        <taxon>Agaricomycotina</taxon>
        <taxon>Agaricomycetes</taxon>
        <taxon>Polyporales</taxon>
        <taxon>Polyporaceae</taxon>
        <taxon>Trametes</taxon>
    </lineage>
</organism>
<evidence type="ECO:0000313" key="1">
    <source>
        <dbReference type="EMBL" id="KAJ8496950.1"/>
    </source>
</evidence>
<reference evidence="1" key="1">
    <citation type="submission" date="2022-11" db="EMBL/GenBank/DDBJ databases">
        <title>Genome Sequence of Cubamyces cubensis.</title>
        <authorList>
            <person name="Buettner E."/>
        </authorList>
    </citation>
    <scope>NUCLEOTIDE SEQUENCE</scope>
    <source>
        <strain evidence="1">MPL-01</strain>
    </source>
</reference>
<proteinExistence type="predicted"/>
<keyword evidence="2" id="KW-1185">Reference proteome</keyword>
<evidence type="ECO:0000313" key="2">
    <source>
        <dbReference type="Proteomes" id="UP001215151"/>
    </source>
</evidence>
<accession>A0AAD7U4W9</accession>
<name>A0AAD7U4W9_9APHY</name>
<dbReference type="AlphaFoldDB" id="A0AAD7U4W9"/>
<sequence length="133" mass="14671">MYTYQARRVGRSFNVWLLPYPHLSRSQLERLISLLSDSTPHNHQAADMIVPYLQIAALTFFRFVATAHAIPSGTSLEARTDGLVAGVAANPPSDLLSRRGLPVNIMQNTDDSRPVVPVDNYKQDIGRLAGGQQ</sequence>
<dbReference type="Proteomes" id="UP001215151">
    <property type="component" value="Unassembled WGS sequence"/>
</dbReference>
<comment type="caution">
    <text evidence="1">The sequence shown here is derived from an EMBL/GenBank/DDBJ whole genome shotgun (WGS) entry which is preliminary data.</text>
</comment>